<keyword evidence="3" id="KW-1185">Reference proteome</keyword>
<organism evidence="2 3">
    <name type="scientific">Govanella unica</name>
    <dbReference type="NCBI Taxonomy" id="2975056"/>
    <lineage>
        <taxon>Bacteria</taxon>
        <taxon>Pseudomonadati</taxon>
        <taxon>Pseudomonadota</taxon>
        <taxon>Alphaproteobacteria</taxon>
        <taxon>Emcibacterales</taxon>
        <taxon>Govanellaceae</taxon>
        <taxon>Govanella</taxon>
    </lineage>
</organism>
<sequence length="154" mass="17372">MAMSMRDYLKDSGIWYEELHHPHEVTASRIAQTSHVAGHRLAKAVMLKGDGGYRLAVLPSTCKVDLHELSHMLRERIGLATEDEIRTAFADCDIGALPPMGHLYGMKVCLDDGLRSQSDIYFEAGDHETLIHMKGQDFERLMTHAERGQFGRHI</sequence>
<evidence type="ECO:0000313" key="2">
    <source>
        <dbReference type="EMBL" id="MDA5194148.1"/>
    </source>
</evidence>
<dbReference type="InterPro" id="IPR036754">
    <property type="entry name" value="YbaK/aa-tRNA-synt-asso_dom_sf"/>
</dbReference>
<dbReference type="CDD" id="cd04332">
    <property type="entry name" value="YbaK_like"/>
    <property type="match status" value="1"/>
</dbReference>
<dbReference type="RefSeq" id="WP_274943852.1">
    <property type="nucleotide sequence ID" value="NZ_JANWOI010000003.1"/>
</dbReference>
<dbReference type="Gene3D" id="3.90.960.10">
    <property type="entry name" value="YbaK/aminoacyl-tRNA synthetase-associated domain"/>
    <property type="match status" value="1"/>
</dbReference>
<evidence type="ECO:0000313" key="3">
    <source>
        <dbReference type="Proteomes" id="UP001141619"/>
    </source>
</evidence>
<dbReference type="InterPro" id="IPR007214">
    <property type="entry name" value="YbaK/aa-tRNA-synth-assoc-dom"/>
</dbReference>
<gene>
    <name evidence="2" type="ORF">NYP16_09320</name>
</gene>
<dbReference type="EMBL" id="JANWOI010000003">
    <property type="protein sequence ID" value="MDA5194148.1"/>
    <property type="molecule type" value="Genomic_DNA"/>
</dbReference>
<evidence type="ECO:0000259" key="1">
    <source>
        <dbReference type="Pfam" id="PF04073"/>
    </source>
</evidence>
<dbReference type="Proteomes" id="UP001141619">
    <property type="component" value="Unassembled WGS sequence"/>
</dbReference>
<protein>
    <submittedName>
        <fullName evidence="2">YbaK/EbsC family protein</fullName>
    </submittedName>
</protein>
<name>A0A9X3Z7K4_9PROT</name>
<dbReference type="GO" id="GO:0002161">
    <property type="term" value="F:aminoacyl-tRNA deacylase activity"/>
    <property type="evidence" value="ECO:0007669"/>
    <property type="project" value="InterPro"/>
</dbReference>
<dbReference type="AlphaFoldDB" id="A0A9X3Z7K4"/>
<reference evidence="2" key="2">
    <citation type="journal article" date="2023" name="Syst. Appl. Microbiol.">
        <title>Govania unica gen. nov., sp. nov., a rare biosphere bacterium that represents a novel family in the class Alphaproteobacteria.</title>
        <authorList>
            <person name="Vandamme P."/>
            <person name="Peeters C."/>
            <person name="Hettiarachchi A."/>
            <person name="Cnockaert M."/>
            <person name="Carlier A."/>
        </authorList>
    </citation>
    <scope>NUCLEOTIDE SEQUENCE</scope>
    <source>
        <strain evidence="2">LMG 31809</strain>
    </source>
</reference>
<accession>A0A9X3Z7K4</accession>
<dbReference type="SUPFAM" id="SSF55826">
    <property type="entry name" value="YbaK/ProRS associated domain"/>
    <property type="match status" value="1"/>
</dbReference>
<dbReference type="Pfam" id="PF04073">
    <property type="entry name" value="tRNA_edit"/>
    <property type="match status" value="1"/>
</dbReference>
<comment type="caution">
    <text evidence="2">The sequence shown here is derived from an EMBL/GenBank/DDBJ whole genome shotgun (WGS) entry which is preliminary data.</text>
</comment>
<proteinExistence type="predicted"/>
<reference evidence="2" key="1">
    <citation type="submission" date="2022-08" db="EMBL/GenBank/DDBJ databases">
        <authorList>
            <person name="Vandamme P."/>
            <person name="Hettiarachchi A."/>
            <person name="Peeters C."/>
            <person name="Cnockaert M."/>
            <person name="Carlier A."/>
        </authorList>
    </citation>
    <scope>NUCLEOTIDE SEQUENCE</scope>
    <source>
        <strain evidence="2">LMG 31809</strain>
    </source>
</reference>
<feature type="domain" description="YbaK/aminoacyl-tRNA synthetase-associated" evidence="1">
    <location>
        <begin position="21"/>
        <end position="141"/>
    </location>
</feature>